<proteinExistence type="predicted"/>
<name>A0A0K0FX58_STRVS</name>
<dbReference type="Proteomes" id="UP000035680">
    <property type="component" value="Unassembled WGS sequence"/>
</dbReference>
<evidence type="ECO:0000313" key="3">
    <source>
        <dbReference type="WBParaSite" id="SVE_1703000.1"/>
    </source>
</evidence>
<keyword evidence="1" id="KW-0812">Transmembrane</keyword>
<organism evidence="2 3">
    <name type="scientific">Strongyloides venezuelensis</name>
    <name type="common">Threadworm</name>
    <dbReference type="NCBI Taxonomy" id="75913"/>
    <lineage>
        <taxon>Eukaryota</taxon>
        <taxon>Metazoa</taxon>
        <taxon>Ecdysozoa</taxon>
        <taxon>Nematoda</taxon>
        <taxon>Chromadorea</taxon>
        <taxon>Rhabditida</taxon>
        <taxon>Tylenchina</taxon>
        <taxon>Panagrolaimomorpha</taxon>
        <taxon>Strongyloidoidea</taxon>
        <taxon>Strongyloididae</taxon>
        <taxon>Strongyloides</taxon>
    </lineage>
</organism>
<dbReference type="STRING" id="75913.A0A0K0FX58"/>
<accession>A0A0K0FX58</accession>
<keyword evidence="2" id="KW-1185">Reference proteome</keyword>
<evidence type="ECO:0000313" key="2">
    <source>
        <dbReference type="Proteomes" id="UP000035680"/>
    </source>
</evidence>
<reference evidence="3" key="2">
    <citation type="submission" date="2015-08" db="UniProtKB">
        <authorList>
            <consortium name="WormBaseParasite"/>
        </authorList>
    </citation>
    <scope>IDENTIFICATION</scope>
</reference>
<dbReference type="WBParaSite" id="SVE_1703000.1">
    <property type="protein sequence ID" value="SVE_1703000.1"/>
    <property type="gene ID" value="SVE_1703000"/>
</dbReference>
<evidence type="ECO:0000256" key="1">
    <source>
        <dbReference type="SAM" id="Phobius"/>
    </source>
</evidence>
<feature type="transmembrane region" description="Helical" evidence="1">
    <location>
        <begin position="165"/>
        <end position="186"/>
    </location>
</feature>
<protein>
    <submittedName>
        <fullName evidence="3">Uncharacterized protein</fullName>
    </submittedName>
</protein>
<reference evidence="2" key="1">
    <citation type="submission" date="2014-07" db="EMBL/GenBank/DDBJ databases">
        <authorList>
            <person name="Martin A.A"/>
            <person name="De Silva N."/>
        </authorList>
    </citation>
    <scope>NUCLEOTIDE SEQUENCE</scope>
</reference>
<keyword evidence="1" id="KW-1133">Transmembrane helix</keyword>
<keyword evidence="1" id="KW-0472">Membrane</keyword>
<dbReference type="AlphaFoldDB" id="A0A0K0FX58"/>
<sequence>MNVEGVASTSSSMYDETALDPEGSKLIKHCQKETSNYQNRGLSEIAVCRRSKKINIAGDNKKLTSYFENTSISTNNGKTKFNALSPKLRNIDDGKANNTYDGDLRQKSNNLLHCNSETSILDGSPSHKTLSNIFSFHINKKDHFKTGIFNYLYMIIKNIFQNHSFFVYVSAFIITILIIISCSLTLSHGPPKIFQKVVVGGRDVESSPINEYLTNRKTKYS</sequence>